<evidence type="ECO:0000256" key="1">
    <source>
        <dbReference type="SAM" id="Coils"/>
    </source>
</evidence>
<evidence type="ECO:0000256" key="2">
    <source>
        <dbReference type="SAM" id="MobiDB-lite"/>
    </source>
</evidence>
<feature type="region of interest" description="Disordered" evidence="2">
    <location>
        <begin position="1"/>
        <end position="53"/>
    </location>
</feature>
<keyword evidence="4" id="KW-1185">Reference proteome</keyword>
<reference evidence="3 4" key="1">
    <citation type="journal article" date="2019" name="Int. J. Syst. Evol. Microbiol.">
        <title>The Global Catalogue of Microorganisms (GCM) 10K type strain sequencing project: providing services to taxonomists for standard genome sequencing and annotation.</title>
        <authorList>
            <consortium name="The Broad Institute Genomics Platform"/>
            <consortium name="The Broad Institute Genome Sequencing Center for Infectious Disease"/>
            <person name="Wu L."/>
            <person name="Ma J."/>
        </authorList>
    </citation>
    <scope>NUCLEOTIDE SEQUENCE [LARGE SCALE GENOMIC DNA]</scope>
    <source>
        <strain evidence="3 4">JCM 13850</strain>
    </source>
</reference>
<gene>
    <name evidence="3" type="ORF">GCM10009727_53420</name>
</gene>
<keyword evidence="1" id="KW-0175">Coiled coil</keyword>
<feature type="compositionally biased region" description="Polar residues" evidence="2">
    <location>
        <begin position="144"/>
        <end position="154"/>
    </location>
</feature>
<feature type="region of interest" description="Disordered" evidence="2">
    <location>
        <begin position="133"/>
        <end position="154"/>
    </location>
</feature>
<dbReference type="RefSeq" id="WP_344272613.1">
    <property type="nucleotide sequence ID" value="NZ_BAAAMR010000053.1"/>
</dbReference>
<evidence type="ECO:0000313" key="3">
    <source>
        <dbReference type="EMBL" id="GAA2149715.1"/>
    </source>
</evidence>
<dbReference type="Proteomes" id="UP001501020">
    <property type="component" value="Unassembled WGS sequence"/>
</dbReference>
<feature type="compositionally biased region" description="Polar residues" evidence="2">
    <location>
        <begin position="1"/>
        <end position="11"/>
    </location>
</feature>
<comment type="caution">
    <text evidence="3">The sequence shown here is derived from an EMBL/GenBank/DDBJ whole genome shotgun (WGS) entry which is preliminary data.</text>
</comment>
<evidence type="ECO:0000313" key="4">
    <source>
        <dbReference type="Proteomes" id="UP001501020"/>
    </source>
</evidence>
<evidence type="ECO:0008006" key="5">
    <source>
        <dbReference type="Google" id="ProtNLM"/>
    </source>
</evidence>
<sequence>MPPQDPSNDLNQLLFPKGFPTGTPAAPPKPTPQQPPTQPTAGTRPSRGAGKYEVRRRELLKVADEMRNDIKAVEQAVQALKIQVHEVGGWDVAQQLASKVNTAHTNMLDVLDQYVQVAKAIASRVENSAKTYGKAEEGAKAASRTPTPTNVAPW</sequence>
<feature type="compositionally biased region" description="Pro residues" evidence="2">
    <location>
        <begin position="25"/>
        <end position="38"/>
    </location>
</feature>
<proteinExistence type="predicted"/>
<organism evidence="3 4">
    <name type="scientific">Actinomadura napierensis</name>
    <dbReference type="NCBI Taxonomy" id="267854"/>
    <lineage>
        <taxon>Bacteria</taxon>
        <taxon>Bacillati</taxon>
        <taxon>Actinomycetota</taxon>
        <taxon>Actinomycetes</taxon>
        <taxon>Streptosporangiales</taxon>
        <taxon>Thermomonosporaceae</taxon>
        <taxon>Actinomadura</taxon>
    </lineage>
</organism>
<protein>
    <recommendedName>
        <fullName evidence="5">WXG100 family type VII secretion target</fullName>
    </recommendedName>
</protein>
<accession>A0ABN2ZXN5</accession>
<dbReference type="EMBL" id="BAAAMR010000053">
    <property type="protein sequence ID" value="GAA2149715.1"/>
    <property type="molecule type" value="Genomic_DNA"/>
</dbReference>
<feature type="coiled-coil region" evidence="1">
    <location>
        <begin position="56"/>
        <end position="83"/>
    </location>
</feature>
<name>A0ABN2ZXN5_9ACTN</name>